<name>G2DY68_9GAMM</name>
<feature type="transmembrane region" description="Helical" evidence="11">
    <location>
        <begin position="20"/>
        <end position="39"/>
    </location>
</feature>
<keyword evidence="4" id="KW-0488">Methylation</keyword>
<keyword evidence="5" id="KW-0997">Cell inner membrane</keyword>
<dbReference type="GO" id="GO:0005886">
    <property type="term" value="C:plasma membrane"/>
    <property type="evidence" value="ECO:0007669"/>
    <property type="project" value="UniProtKB-SubCell"/>
</dbReference>
<evidence type="ECO:0000256" key="1">
    <source>
        <dbReference type="ARBA" id="ARBA00004377"/>
    </source>
</evidence>
<sequence>MKSARPVEPRHPRPNGSGFTLLELLATLAVIAVLLTVALPSMRAMLQRNHLKAAAQSIAEDLQWTRSESIKRNRALQMRFDSDEETWCYGIDETENAACDCRPTAAPTDVCALKHVSGADYPNVTLAATFNATQFKPRRATAINGSITVTSETGGTLRVILSRLGRIRICTPDSSVLGYDPCSR</sequence>
<dbReference type="Proteomes" id="UP000004200">
    <property type="component" value="Unassembled WGS sequence"/>
</dbReference>
<dbReference type="NCBIfam" id="TIGR02532">
    <property type="entry name" value="IV_pilin_GFxxxE"/>
    <property type="match status" value="1"/>
</dbReference>
<dbReference type="EMBL" id="AFWT01000005">
    <property type="protein sequence ID" value="EGV32860.1"/>
    <property type="molecule type" value="Genomic_DNA"/>
</dbReference>
<keyword evidence="7 11" id="KW-1133">Transmembrane helix</keyword>
<proteinExistence type="inferred from homology"/>
<keyword evidence="8 11" id="KW-0472">Membrane</keyword>
<accession>G2DY68</accession>
<dbReference type="SUPFAM" id="SSF54523">
    <property type="entry name" value="Pili subunits"/>
    <property type="match status" value="1"/>
</dbReference>
<keyword evidence="6 11" id="KW-0812">Transmembrane</keyword>
<dbReference type="eggNOG" id="COG4970">
    <property type="taxonomic scope" value="Bacteria"/>
</dbReference>
<dbReference type="Pfam" id="PF07963">
    <property type="entry name" value="N_methyl"/>
    <property type="match status" value="1"/>
</dbReference>
<comment type="similarity">
    <text evidence="9">Belongs to the GSP H family.</text>
</comment>
<dbReference type="STRING" id="765913.ThidrDRAFT_0980"/>
<evidence type="ECO:0000256" key="9">
    <source>
        <dbReference type="ARBA" id="ARBA00025772"/>
    </source>
</evidence>
<dbReference type="Pfam" id="PF12019">
    <property type="entry name" value="GspH"/>
    <property type="match status" value="1"/>
</dbReference>
<dbReference type="GO" id="GO:0015628">
    <property type="term" value="P:protein secretion by the type II secretion system"/>
    <property type="evidence" value="ECO:0007669"/>
    <property type="project" value="InterPro"/>
</dbReference>
<reference evidence="13 14" key="1">
    <citation type="submission" date="2011-06" db="EMBL/GenBank/DDBJ databases">
        <title>The draft genome of Thiorhodococcus drewsii AZ1.</title>
        <authorList>
            <consortium name="US DOE Joint Genome Institute (JGI-PGF)"/>
            <person name="Lucas S."/>
            <person name="Han J."/>
            <person name="Lapidus A."/>
            <person name="Cheng J.-F."/>
            <person name="Goodwin L."/>
            <person name="Pitluck S."/>
            <person name="Peters L."/>
            <person name="Land M.L."/>
            <person name="Hauser L."/>
            <person name="Vogl K."/>
            <person name="Liu Z."/>
            <person name="Imhoff J."/>
            <person name="Thiel V."/>
            <person name="Frigaard N.-U."/>
            <person name="Bryant D.A."/>
            <person name="Woyke T.J."/>
        </authorList>
    </citation>
    <scope>NUCLEOTIDE SEQUENCE [LARGE SCALE GENOMIC DNA]</scope>
    <source>
        <strain evidence="13 14">AZ1</strain>
    </source>
</reference>
<dbReference type="InterPro" id="IPR045584">
    <property type="entry name" value="Pilin-like"/>
</dbReference>
<gene>
    <name evidence="13" type="ORF">ThidrDRAFT_0980</name>
</gene>
<comment type="caution">
    <text evidence="13">The sequence shown here is derived from an EMBL/GenBank/DDBJ whole genome shotgun (WGS) entry which is preliminary data.</text>
</comment>
<keyword evidence="3" id="KW-1003">Cell membrane</keyword>
<evidence type="ECO:0000313" key="13">
    <source>
        <dbReference type="EMBL" id="EGV32860.1"/>
    </source>
</evidence>
<dbReference type="InterPro" id="IPR022346">
    <property type="entry name" value="T2SS_GspH"/>
</dbReference>
<evidence type="ECO:0000256" key="5">
    <source>
        <dbReference type="ARBA" id="ARBA00022519"/>
    </source>
</evidence>
<evidence type="ECO:0000256" key="7">
    <source>
        <dbReference type="ARBA" id="ARBA00022989"/>
    </source>
</evidence>
<dbReference type="InterPro" id="IPR012902">
    <property type="entry name" value="N_methyl_site"/>
</dbReference>
<evidence type="ECO:0000256" key="8">
    <source>
        <dbReference type="ARBA" id="ARBA00023136"/>
    </source>
</evidence>
<evidence type="ECO:0000256" key="3">
    <source>
        <dbReference type="ARBA" id="ARBA00022475"/>
    </source>
</evidence>
<evidence type="ECO:0000256" key="10">
    <source>
        <dbReference type="ARBA" id="ARBA00030775"/>
    </source>
</evidence>
<evidence type="ECO:0000256" key="6">
    <source>
        <dbReference type="ARBA" id="ARBA00022692"/>
    </source>
</evidence>
<organism evidence="13 14">
    <name type="scientific">Thiorhodococcus drewsii AZ1</name>
    <dbReference type="NCBI Taxonomy" id="765913"/>
    <lineage>
        <taxon>Bacteria</taxon>
        <taxon>Pseudomonadati</taxon>
        <taxon>Pseudomonadota</taxon>
        <taxon>Gammaproteobacteria</taxon>
        <taxon>Chromatiales</taxon>
        <taxon>Chromatiaceae</taxon>
        <taxon>Thiorhodococcus</taxon>
    </lineage>
</organism>
<dbReference type="RefSeq" id="WP_007039695.1">
    <property type="nucleotide sequence ID" value="NZ_AFWT01000005.1"/>
</dbReference>
<dbReference type="Gene3D" id="3.30.700.10">
    <property type="entry name" value="Glycoprotein, Type 4 Pilin"/>
    <property type="match status" value="1"/>
</dbReference>
<dbReference type="GO" id="GO:0015627">
    <property type="term" value="C:type II protein secretion system complex"/>
    <property type="evidence" value="ECO:0007669"/>
    <property type="project" value="InterPro"/>
</dbReference>
<keyword evidence="14" id="KW-1185">Reference proteome</keyword>
<evidence type="ECO:0000256" key="11">
    <source>
        <dbReference type="SAM" id="Phobius"/>
    </source>
</evidence>
<comment type="subcellular location">
    <subcellularLocation>
        <location evidence="1">Cell inner membrane</location>
        <topology evidence="1">Single-pass membrane protein</topology>
    </subcellularLocation>
</comment>
<dbReference type="AlphaFoldDB" id="G2DY68"/>
<dbReference type="PROSITE" id="PS00409">
    <property type="entry name" value="PROKAR_NTER_METHYL"/>
    <property type="match status" value="1"/>
</dbReference>
<evidence type="ECO:0000256" key="2">
    <source>
        <dbReference type="ARBA" id="ARBA00021549"/>
    </source>
</evidence>
<feature type="domain" description="General secretion pathway GspH" evidence="12">
    <location>
        <begin position="54"/>
        <end position="165"/>
    </location>
</feature>
<evidence type="ECO:0000313" key="14">
    <source>
        <dbReference type="Proteomes" id="UP000004200"/>
    </source>
</evidence>
<protein>
    <recommendedName>
        <fullName evidence="2">Type II secretion system protein H</fullName>
    </recommendedName>
    <alternativeName>
        <fullName evidence="10">General secretion pathway protein H</fullName>
    </alternativeName>
</protein>
<evidence type="ECO:0000256" key="4">
    <source>
        <dbReference type="ARBA" id="ARBA00022481"/>
    </source>
</evidence>
<evidence type="ECO:0000259" key="12">
    <source>
        <dbReference type="Pfam" id="PF12019"/>
    </source>
</evidence>